<evidence type="ECO:0000259" key="1">
    <source>
        <dbReference type="Pfam" id="PF05050"/>
    </source>
</evidence>
<accession>A0A1Q4H4I2</accession>
<dbReference type="AlphaFoldDB" id="A0A1Q4H4I2"/>
<proteinExistence type="predicted"/>
<dbReference type="InterPro" id="IPR006342">
    <property type="entry name" value="FkbM_mtfrase"/>
</dbReference>
<dbReference type="SUPFAM" id="SSF53335">
    <property type="entry name" value="S-adenosyl-L-methionine-dependent methyltransferases"/>
    <property type="match status" value="1"/>
</dbReference>
<dbReference type="EMBL" id="MIJD01000448">
    <property type="protein sequence ID" value="OPE45967.1"/>
    <property type="molecule type" value="Genomic_DNA"/>
</dbReference>
<dbReference type="InterPro" id="IPR029063">
    <property type="entry name" value="SAM-dependent_MTases_sf"/>
</dbReference>
<keyword evidence="5" id="KW-1185">Reference proteome</keyword>
<dbReference type="OrthoDB" id="5679686at2"/>
<gene>
    <name evidence="2" type="ORF">BV510_27145</name>
    <name evidence="3" type="ORF">CRI78_25545</name>
</gene>
<dbReference type="RefSeq" id="WP_073859590.1">
    <property type="nucleotide sequence ID" value="NZ_BAAATC010000011.1"/>
</dbReference>
<evidence type="ECO:0000313" key="3">
    <source>
        <dbReference type="EMBL" id="PEG51635.1"/>
    </source>
</evidence>
<protein>
    <recommendedName>
        <fullName evidence="1">Methyltransferase FkbM domain-containing protein</fullName>
    </recommendedName>
</protein>
<evidence type="ECO:0000313" key="2">
    <source>
        <dbReference type="EMBL" id="OPE45967.1"/>
    </source>
</evidence>
<sequence>MQVAGRSIGKIAGSVLQRRHYVAARNMVKVYEHPVDIFRRYLTGAGEYPTTVRLRTPLGWVSLRLYTAHDLLTVNEIFCRSDYQAGPDDRVIVDFGSNIGISATYFLSRNPDAFVYLFEPLPRNISRLHDNLRPFEGRYALQEVAVSTSAGEVEFGWEETGRYGGVDAAFGNTLTVKSVDSQQVLRDIVEKHGHIDILKIDIEGLESAVIDHIPVDLAGKIKKLYVEYVFDQNPLAKTHTLLQYGDIAQFTLIGN</sequence>
<evidence type="ECO:0000313" key="4">
    <source>
        <dbReference type="Proteomes" id="UP000191039"/>
    </source>
</evidence>
<name>A0A1Q4H4I2_9MYCO</name>
<dbReference type="InterPro" id="IPR052514">
    <property type="entry name" value="SAM-dependent_MTase"/>
</dbReference>
<dbReference type="NCBIfam" id="TIGR01444">
    <property type="entry name" value="fkbM_fam"/>
    <property type="match status" value="1"/>
</dbReference>
<dbReference type="Pfam" id="PF05050">
    <property type="entry name" value="Methyltransf_21"/>
    <property type="match status" value="1"/>
</dbReference>
<dbReference type="Gene3D" id="3.40.50.150">
    <property type="entry name" value="Vaccinia Virus protein VP39"/>
    <property type="match status" value="1"/>
</dbReference>
<dbReference type="EMBL" id="PDCR01000046">
    <property type="protein sequence ID" value="PEG51635.1"/>
    <property type="molecule type" value="Genomic_DNA"/>
</dbReference>
<comment type="caution">
    <text evidence="2">The sequence shown here is derived from an EMBL/GenBank/DDBJ whole genome shotgun (WGS) entry which is preliminary data.</text>
</comment>
<reference evidence="3 5" key="2">
    <citation type="submission" date="2017-10" db="EMBL/GenBank/DDBJ databases">
        <title>The new phylogeny of genus Mycobacterium.</title>
        <authorList>
            <person name="Tortoli E."/>
            <person name="Trovato A."/>
            <person name="Cirillo D.M."/>
        </authorList>
    </citation>
    <scope>NUCLEOTIDE SEQUENCE [LARGE SCALE GENOMIC DNA]</scope>
    <source>
        <strain evidence="3 5">IP141170001</strain>
    </source>
</reference>
<reference evidence="2 4" key="1">
    <citation type="submission" date="2016-09" db="EMBL/GenBank/DDBJ databases">
        <title>genome sequences of unsequenced Mycobacteria.</title>
        <authorList>
            <person name="Greninger A.L."/>
            <person name="Jerome K.R."/>
            <person name="Mcnair B."/>
            <person name="Wallis C."/>
            <person name="Fang F."/>
        </authorList>
    </citation>
    <scope>NUCLEOTIDE SEQUENCE [LARGE SCALE GENOMIC DNA]</scope>
    <source>
        <strain evidence="2 4">BM1</strain>
    </source>
</reference>
<feature type="domain" description="Methyltransferase FkbM" evidence="1">
    <location>
        <begin position="94"/>
        <end position="210"/>
    </location>
</feature>
<dbReference type="STRING" id="1801.BRW64_27140"/>
<dbReference type="PANTHER" id="PTHR34203">
    <property type="entry name" value="METHYLTRANSFERASE, FKBM FAMILY PROTEIN"/>
    <property type="match status" value="1"/>
</dbReference>
<evidence type="ECO:0000313" key="5">
    <source>
        <dbReference type="Proteomes" id="UP000220340"/>
    </source>
</evidence>
<dbReference type="Proteomes" id="UP000191039">
    <property type="component" value="Unassembled WGS sequence"/>
</dbReference>
<dbReference type="PANTHER" id="PTHR34203:SF15">
    <property type="entry name" value="SLL1173 PROTEIN"/>
    <property type="match status" value="1"/>
</dbReference>
<organism evidence="2 4">
    <name type="scientific">Mycolicibacterium diernhoferi</name>
    <dbReference type="NCBI Taxonomy" id="1801"/>
    <lineage>
        <taxon>Bacteria</taxon>
        <taxon>Bacillati</taxon>
        <taxon>Actinomycetota</taxon>
        <taxon>Actinomycetes</taxon>
        <taxon>Mycobacteriales</taxon>
        <taxon>Mycobacteriaceae</taxon>
        <taxon>Mycolicibacterium</taxon>
    </lineage>
</organism>
<dbReference type="Proteomes" id="UP000220340">
    <property type="component" value="Unassembled WGS sequence"/>
</dbReference>